<gene>
    <name evidence="1" type="ORF">P6U19_21490</name>
</gene>
<dbReference type="Proteomes" id="UP001216801">
    <property type="component" value="Unassembled WGS sequence"/>
</dbReference>
<dbReference type="SUPFAM" id="SSF109604">
    <property type="entry name" value="HD-domain/PDEase-like"/>
    <property type="match status" value="1"/>
</dbReference>
<accession>A0AAJ1KEW0</accession>
<protein>
    <submittedName>
        <fullName evidence="1">Uncharacterized protein</fullName>
    </submittedName>
</protein>
<name>A0AAJ1KEW0_9BACI</name>
<sequence length="52" mass="5954">MYITDPIYGPISIQDRYIFQLIDTKAFQRLACIKQQGHIVAIHFSKGNGKKS</sequence>
<proteinExistence type="predicted"/>
<evidence type="ECO:0000313" key="2">
    <source>
        <dbReference type="Proteomes" id="UP001216801"/>
    </source>
</evidence>
<evidence type="ECO:0000313" key="1">
    <source>
        <dbReference type="EMBL" id="MDG0955165.1"/>
    </source>
</evidence>
<dbReference type="AlphaFoldDB" id="A0AAJ1KEW0"/>
<dbReference type="Gene3D" id="1.10.3210.10">
    <property type="entry name" value="Hypothetical protein af1432"/>
    <property type="match status" value="1"/>
</dbReference>
<reference evidence="1" key="1">
    <citation type="submission" date="2023-03" db="EMBL/GenBank/DDBJ databases">
        <title>Genetic diversity of Bacillus cereus sensu lato isolates from Slovenia.</title>
        <authorList>
            <person name="Abdelli M."/>
        </authorList>
    </citation>
    <scope>NUCLEOTIDE SEQUENCE</scope>
    <source>
        <strain evidence="1">SIBC39</strain>
    </source>
</reference>
<organism evidence="1 2">
    <name type="scientific">Bacillus paranthracis</name>
    <dbReference type="NCBI Taxonomy" id="2026186"/>
    <lineage>
        <taxon>Bacteria</taxon>
        <taxon>Bacillati</taxon>
        <taxon>Bacillota</taxon>
        <taxon>Bacilli</taxon>
        <taxon>Bacillales</taxon>
        <taxon>Bacillaceae</taxon>
        <taxon>Bacillus</taxon>
        <taxon>Bacillus cereus group</taxon>
    </lineage>
</organism>
<dbReference type="EMBL" id="JARPRR010000020">
    <property type="protein sequence ID" value="MDG0955165.1"/>
    <property type="molecule type" value="Genomic_DNA"/>
</dbReference>
<comment type="caution">
    <text evidence="1">The sequence shown here is derived from an EMBL/GenBank/DDBJ whole genome shotgun (WGS) entry which is preliminary data.</text>
</comment>
<dbReference type="RefSeq" id="WP_154982530.1">
    <property type="nucleotide sequence ID" value="NZ_JAMXJY010000001.1"/>
</dbReference>